<dbReference type="PROSITE" id="PS51257">
    <property type="entry name" value="PROKAR_LIPOPROTEIN"/>
    <property type="match status" value="1"/>
</dbReference>
<keyword evidence="2" id="KW-0813">Transport</keyword>
<dbReference type="EMBL" id="AORC01000006">
    <property type="protein sequence ID" value="EYT49932.1"/>
    <property type="molecule type" value="Genomic_DNA"/>
</dbReference>
<comment type="similarity">
    <text evidence="1">Belongs to the bacterial solute-binding protein 1 family.</text>
</comment>
<name>A0A022KVC2_9MICO</name>
<keyword evidence="3 5" id="KW-0732">Signal</keyword>
<dbReference type="Proteomes" id="UP000019754">
    <property type="component" value="Unassembled WGS sequence"/>
</dbReference>
<dbReference type="GO" id="GO:1901982">
    <property type="term" value="F:maltose binding"/>
    <property type="evidence" value="ECO:0007669"/>
    <property type="project" value="TreeGrafter"/>
</dbReference>
<evidence type="ECO:0000313" key="7">
    <source>
        <dbReference type="Proteomes" id="UP000019754"/>
    </source>
</evidence>
<protein>
    <submittedName>
        <fullName evidence="6">Sugar ABC transporter substrate-binding protein</fullName>
    </submittedName>
</protein>
<dbReference type="STRING" id="1249481.D641_0106125"/>
<proteinExistence type="inferred from homology"/>
<feature type="region of interest" description="Disordered" evidence="4">
    <location>
        <begin position="32"/>
        <end position="56"/>
    </location>
</feature>
<dbReference type="SUPFAM" id="SSF53850">
    <property type="entry name" value="Periplasmic binding protein-like II"/>
    <property type="match status" value="1"/>
</dbReference>
<dbReference type="AlphaFoldDB" id="A0A022KVC2"/>
<accession>A0A022KVC2</accession>
<dbReference type="HOGENOM" id="CLU_031285_17_0_11"/>
<feature type="compositionally biased region" description="Gly residues" evidence="4">
    <location>
        <begin position="32"/>
        <end position="51"/>
    </location>
</feature>
<organism evidence="6 7">
    <name type="scientific">Brachybacterium muris UCD-AY4</name>
    <dbReference type="NCBI Taxonomy" id="1249481"/>
    <lineage>
        <taxon>Bacteria</taxon>
        <taxon>Bacillati</taxon>
        <taxon>Actinomycetota</taxon>
        <taxon>Actinomycetes</taxon>
        <taxon>Micrococcales</taxon>
        <taxon>Dermabacteraceae</taxon>
        <taxon>Brachybacterium</taxon>
    </lineage>
</organism>
<feature type="signal peptide" evidence="5">
    <location>
        <begin position="1"/>
        <end position="22"/>
    </location>
</feature>
<evidence type="ECO:0000256" key="2">
    <source>
        <dbReference type="ARBA" id="ARBA00022448"/>
    </source>
</evidence>
<dbReference type="InterPro" id="IPR006059">
    <property type="entry name" value="SBP"/>
</dbReference>
<evidence type="ECO:0000256" key="4">
    <source>
        <dbReference type="SAM" id="MobiDB-lite"/>
    </source>
</evidence>
<dbReference type="GO" id="GO:0055052">
    <property type="term" value="C:ATP-binding cassette (ABC) transporter complex, substrate-binding subunit-containing"/>
    <property type="evidence" value="ECO:0007669"/>
    <property type="project" value="TreeGrafter"/>
</dbReference>
<dbReference type="PANTHER" id="PTHR30061">
    <property type="entry name" value="MALTOSE-BINDING PERIPLASMIC PROTEIN"/>
    <property type="match status" value="1"/>
</dbReference>
<dbReference type="GO" id="GO:0015768">
    <property type="term" value="P:maltose transport"/>
    <property type="evidence" value="ECO:0007669"/>
    <property type="project" value="TreeGrafter"/>
</dbReference>
<comment type="caution">
    <text evidence="6">The sequence shown here is derived from an EMBL/GenBank/DDBJ whole genome shotgun (WGS) entry which is preliminary data.</text>
</comment>
<dbReference type="Gene3D" id="3.40.190.10">
    <property type="entry name" value="Periplasmic binding protein-like II"/>
    <property type="match status" value="2"/>
</dbReference>
<evidence type="ECO:0000256" key="1">
    <source>
        <dbReference type="ARBA" id="ARBA00008520"/>
    </source>
</evidence>
<evidence type="ECO:0000256" key="3">
    <source>
        <dbReference type="ARBA" id="ARBA00022729"/>
    </source>
</evidence>
<dbReference type="GO" id="GO:0042956">
    <property type="term" value="P:maltodextrin transmembrane transport"/>
    <property type="evidence" value="ECO:0007669"/>
    <property type="project" value="TreeGrafter"/>
</dbReference>
<sequence>MQIRRKNFLALSGVAASVTLLAACGGDSDTDGGTGGGASDAGGASDGGGETAEGVPARGNADLVIWADELKAKSLQEPAKTWADAQGITVEVQTVANDLQTNYVTANQAGNGPDIVLGAHDWIGNLVQNGAISPVQLPGDAADKLAPIGLQAVTYDGQTYGVPYAVETLVLYANNALTDVPEPGSIEELVEAAKAGGAEVVLSLPVGEQGDAYHMQPLYTSGGGYLFGTDAEGNQDPTDLGVGKEGSIAAAEKIGALGADGVLRTSITGDNAISLFTDGKAAYLISGPWALGDINTAGIDFTMSAVPGFEGMEPAKPFAGVNAFYVASNGQNAGFAQTFVGEVASNAEIAEQMFQSNNLPPVNLELQDKLSGEFPDMVKIAEFAELAEPMPSIPQMAAIWGPLGQAQANIVGGADPASTMQAAGEEIARQIG</sequence>
<dbReference type="PANTHER" id="PTHR30061:SF50">
    <property type="entry name" value="MALTOSE_MALTODEXTRIN-BINDING PERIPLASMIC PROTEIN"/>
    <property type="match status" value="1"/>
</dbReference>
<gene>
    <name evidence="6" type="ORF">D641_0106125</name>
</gene>
<feature type="chain" id="PRO_5001501551" evidence="5">
    <location>
        <begin position="23"/>
        <end position="432"/>
    </location>
</feature>
<evidence type="ECO:0000313" key="6">
    <source>
        <dbReference type="EMBL" id="EYT49932.1"/>
    </source>
</evidence>
<dbReference type="RefSeq" id="WP_017822929.1">
    <property type="nucleotide sequence ID" value="NZ_AORC01000006.1"/>
</dbReference>
<reference evidence="6 7" key="1">
    <citation type="journal article" date="2013" name="Genome Announc.">
        <title>Draft genome sequence of an Actinobacterium, Brachybacterium muris strain UCD-AY4.</title>
        <authorList>
            <person name="Lo J.R."/>
            <person name="Lang J.M."/>
            <person name="Darling A.E."/>
            <person name="Eisen J.A."/>
            <person name="Coil D.A."/>
        </authorList>
    </citation>
    <scope>NUCLEOTIDE SEQUENCE [LARGE SCALE GENOMIC DNA]</scope>
    <source>
        <strain evidence="6 7">UCD-AY4</strain>
    </source>
</reference>
<evidence type="ECO:0000256" key="5">
    <source>
        <dbReference type="SAM" id="SignalP"/>
    </source>
</evidence>
<keyword evidence="7" id="KW-1185">Reference proteome</keyword>
<dbReference type="OrthoDB" id="9766758at2"/>
<dbReference type="Pfam" id="PF13416">
    <property type="entry name" value="SBP_bac_8"/>
    <property type="match status" value="1"/>
</dbReference>